<evidence type="ECO:0000256" key="1">
    <source>
        <dbReference type="SAM" id="MobiDB-lite"/>
    </source>
</evidence>
<dbReference type="EMBL" id="LN871598">
    <property type="protein sequence ID" value="SJK86238.1"/>
    <property type="molecule type" value="Genomic_DNA"/>
</dbReference>
<accession>A0A1R4AB53</accession>
<organism evidence="4 5">
    <name type="scientific">Babesia microti (strain RI)</name>
    <dbReference type="NCBI Taxonomy" id="1133968"/>
    <lineage>
        <taxon>Eukaryota</taxon>
        <taxon>Sar</taxon>
        <taxon>Alveolata</taxon>
        <taxon>Apicomplexa</taxon>
        <taxon>Aconoidasida</taxon>
        <taxon>Piroplasmida</taxon>
        <taxon>Babesiidae</taxon>
        <taxon>Babesia</taxon>
    </lineage>
</organism>
<feature type="transmembrane region" description="Helical" evidence="2">
    <location>
        <begin position="211"/>
        <end position="232"/>
    </location>
</feature>
<name>A0A1R4AB53_BABMR</name>
<keyword evidence="2" id="KW-0812">Transmembrane</keyword>
<evidence type="ECO:0000313" key="4">
    <source>
        <dbReference type="EMBL" id="SJK86238.1"/>
    </source>
</evidence>
<dbReference type="VEuPathDB" id="PiroplasmaDB:BMR1_03g00450"/>
<dbReference type="RefSeq" id="XP_021338421.1">
    <property type="nucleotide sequence ID" value="XM_021481830.1"/>
</dbReference>
<evidence type="ECO:0000256" key="3">
    <source>
        <dbReference type="SAM" id="SignalP"/>
    </source>
</evidence>
<sequence length="323" mass="35468">MSIQLFGKLAIHIVLLTYPVTSLKITITKDSYENVKQIDAAIETKDDNLQNLRKQSDRNNEVEGIAPKLTPTTTLPTPLPPNAKPKSVNEEDIAEEIRKRIIKNLSAQSKRQIHSPNESVVRPITQTIASATNIAQPLTNRVVVDKAVDNRVIVIPKTKNFYSGNAKTISISIAICTFVLSIVVTCYLIYHTASLFSKGFYSTKFYKGGGTLMVFMAMEGNLFGLFLGWIVWHDLNTSISVAGPSMCLFVAVILLGPRGATLGGFGGFTLGFVFGNFICNSINSMVLWSTVGICCGSIIGFLPVFPSLKINQRYSRIIILEKN</sequence>
<keyword evidence="2" id="KW-1133">Transmembrane helix</keyword>
<feature type="transmembrane region" description="Helical" evidence="2">
    <location>
        <begin position="238"/>
        <end position="255"/>
    </location>
</feature>
<proteinExistence type="predicted"/>
<dbReference type="Proteomes" id="UP000002899">
    <property type="component" value="Chromosome III"/>
</dbReference>
<keyword evidence="5" id="KW-1185">Reference proteome</keyword>
<reference evidence="4 5" key="2">
    <citation type="journal article" date="2013" name="PLoS ONE">
        <title>Whole genome mapping and re-organization of the nuclear and mitochondrial genomes of Babesia microti isolates.</title>
        <authorList>
            <person name="Cornillot E."/>
            <person name="Dassouli A."/>
            <person name="Garg A."/>
            <person name="Pachikara N."/>
            <person name="Randazzo S."/>
            <person name="Depoix D."/>
            <person name="Carcy B."/>
            <person name="Delbecq S."/>
            <person name="Frutos R."/>
            <person name="Silva J.C."/>
            <person name="Sutton R."/>
            <person name="Krause P.J."/>
            <person name="Mamoun C.B."/>
        </authorList>
    </citation>
    <scope>NUCLEOTIDE SEQUENCE [LARGE SCALE GENOMIC DNA]</scope>
    <source>
        <strain evidence="4 5">RI</strain>
    </source>
</reference>
<protein>
    <recommendedName>
        <fullName evidence="6">DUF4203 domain-containing protein</fullName>
    </recommendedName>
</protein>
<dbReference type="OrthoDB" id="367249at2759"/>
<keyword evidence="2" id="KW-0472">Membrane</keyword>
<feature type="transmembrane region" description="Helical" evidence="2">
    <location>
        <begin position="285"/>
        <end position="305"/>
    </location>
</feature>
<dbReference type="KEGG" id="bmic:BMR1_03g00450"/>
<feature type="signal peptide" evidence="3">
    <location>
        <begin position="1"/>
        <end position="22"/>
    </location>
</feature>
<keyword evidence="3" id="KW-0732">Signal</keyword>
<dbReference type="AlphaFoldDB" id="A0A1R4AB53"/>
<reference evidence="4 5" key="3">
    <citation type="journal article" date="2016" name="Sci. Rep.">
        <title>Genome-wide diversity and gene expression profiling of Babesia microti isolates identify polymorphic genes that mediate host-pathogen interactions.</title>
        <authorList>
            <person name="Silva J.C."/>
            <person name="Cornillot E."/>
            <person name="McCracken C."/>
            <person name="Usmani-Brown S."/>
            <person name="Dwivedi A."/>
            <person name="Ifeonu O.O."/>
            <person name="Crabtree J."/>
            <person name="Gotia H.T."/>
            <person name="Virji A.Z."/>
            <person name="Reynes C."/>
            <person name="Colinge J."/>
            <person name="Kumar V."/>
            <person name="Lawres L."/>
            <person name="Pazzi J.E."/>
            <person name="Pablo J.V."/>
            <person name="Hung C."/>
            <person name="Brancato J."/>
            <person name="Kumari P."/>
            <person name="Orvis J."/>
            <person name="Tretina K."/>
            <person name="Chibucos M."/>
            <person name="Ott S."/>
            <person name="Sadzewicz L."/>
            <person name="Sengamalay N."/>
            <person name="Shetty A.C."/>
            <person name="Su Q."/>
            <person name="Tallon L."/>
            <person name="Fraser C.M."/>
            <person name="Frutos R."/>
            <person name="Molina D.M."/>
            <person name="Krause P.J."/>
            <person name="Ben Mamoun C."/>
        </authorList>
    </citation>
    <scope>NUCLEOTIDE SEQUENCE [LARGE SCALE GENOMIC DNA]</scope>
    <source>
        <strain evidence="4 5">RI</strain>
    </source>
</reference>
<feature type="chain" id="PRO_5012096783" description="DUF4203 domain-containing protein" evidence="3">
    <location>
        <begin position="23"/>
        <end position="323"/>
    </location>
</feature>
<evidence type="ECO:0000313" key="5">
    <source>
        <dbReference type="Proteomes" id="UP000002899"/>
    </source>
</evidence>
<feature type="transmembrane region" description="Helical" evidence="2">
    <location>
        <begin position="169"/>
        <end position="190"/>
    </location>
</feature>
<dbReference type="GeneID" id="24424725"/>
<feature type="region of interest" description="Disordered" evidence="1">
    <location>
        <begin position="53"/>
        <end position="89"/>
    </location>
</feature>
<reference evidence="4 5" key="1">
    <citation type="journal article" date="2012" name="Nucleic Acids Res.">
        <title>Sequencing of the smallest Apicomplexan genome from the human pathogen Babesia microti.</title>
        <authorList>
            <person name="Cornillot E."/>
            <person name="Hadj-Kaddour K."/>
            <person name="Dassouli A."/>
            <person name="Noel B."/>
            <person name="Ranwez V."/>
            <person name="Vacherie B."/>
            <person name="Augagneur Y."/>
            <person name="Bres V."/>
            <person name="Duclos A."/>
            <person name="Randazzo S."/>
            <person name="Carcy B."/>
            <person name="Debierre-Grockiego F."/>
            <person name="Delbecq S."/>
            <person name="Moubri-Menage K."/>
            <person name="Shams-Eldin H."/>
            <person name="Usmani-Brown S."/>
            <person name="Bringaud F."/>
            <person name="Wincker P."/>
            <person name="Vivares C.P."/>
            <person name="Schwarz R.T."/>
            <person name="Schetters T.P."/>
            <person name="Krause P.J."/>
            <person name="Gorenflot A."/>
            <person name="Berry V."/>
            <person name="Barbe V."/>
            <person name="Ben Mamoun C."/>
        </authorList>
    </citation>
    <scope>NUCLEOTIDE SEQUENCE [LARGE SCALE GENOMIC DNA]</scope>
    <source>
        <strain evidence="4 5">RI</strain>
    </source>
</reference>
<evidence type="ECO:0000256" key="2">
    <source>
        <dbReference type="SAM" id="Phobius"/>
    </source>
</evidence>
<evidence type="ECO:0008006" key="6">
    <source>
        <dbReference type="Google" id="ProtNLM"/>
    </source>
</evidence>